<dbReference type="EMBL" id="CP113517">
    <property type="protein sequence ID" value="WAR46499.1"/>
    <property type="molecule type" value="Genomic_DNA"/>
</dbReference>
<dbReference type="Proteomes" id="UP001162780">
    <property type="component" value="Chromosome"/>
</dbReference>
<sequence length="128" mass="14632">MNNHLSFQFQNFEGYCQTLKRVGIDAGYVMYTNHHASNDKPAARLISGNDVELAKAYIGSPSDEIFRQLVEAGALFDTDWDRRTHHWELIAFEGWETLHKAFAHLQVKASQSLMELTGLSDREFIDSI</sequence>
<reference evidence="1" key="1">
    <citation type="submission" date="2022-11" db="EMBL/GenBank/DDBJ databases">
        <title>Methylomonas rapida sp. nov., Carotenoid-Producing Obligate Methanotrophs with High Growth Characteristics and Biotechnological Potential.</title>
        <authorList>
            <person name="Tikhonova E.N."/>
            <person name="Suleimanov R.Z."/>
            <person name="Miroshnikov K."/>
            <person name="Oshkin I.Y."/>
            <person name="Belova S.E."/>
            <person name="Danilova O.V."/>
            <person name="Ashikhmin A."/>
            <person name="Konopkin A."/>
            <person name="But S.Y."/>
            <person name="Khmelenina V.N."/>
            <person name="Kuznetsov N."/>
            <person name="Pimenov N.V."/>
            <person name="Dedysh S.N."/>
        </authorList>
    </citation>
    <scope>NUCLEOTIDE SEQUENCE</scope>
    <source>
        <strain evidence="1">MP1</strain>
    </source>
</reference>
<proteinExistence type="predicted"/>
<name>A0ABY7GPR3_9GAMM</name>
<evidence type="ECO:0000313" key="1">
    <source>
        <dbReference type="EMBL" id="WAR46499.1"/>
    </source>
</evidence>
<protein>
    <submittedName>
        <fullName evidence="1">Uncharacterized protein</fullName>
    </submittedName>
</protein>
<organism evidence="1 2">
    <name type="scientific">Methylomonas rapida</name>
    <dbReference type="NCBI Taxonomy" id="2963939"/>
    <lineage>
        <taxon>Bacteria</taxon>
        <taxon>Pseudomonadati</taxon>
        <taxon>Pseudomonadota</taxon>
        <taxon>Gammaproteobacteria</taxon>
        <taxon>Methylococcales</taxon>
        <taxon>Methylococcaceae</taxon>
        <taxon>Methylomonas</taxon>
    </lineage>
</organism>
<dbReference type="RefSeq" id="WP_255187408.1">
    <property type="nucleotide sequence ID" value="NZ_CP113517.1"/>
</dbReference>
<accession>A0ABY7GPR3</accession>
<keyword evidence="2" id="KW-1185">Reference proteome</keyword>
<gene>
    <name evidence="1" type="ORF">NM686_008285</name>
</gene>
<evidence type="ECO:0000313" key="2">
    <source>
        <dbReference type="Proteomes" id="UP001162780"/>
    </source>
</evidence>